<name>A0A2U1Q103_ARTAN</name>
<feature type="signal peptide" evidence="6">
    <location>
        <begin position="1"/>
        <end position="22"/>
    </location>
</feature>
<keyword evidence="2 5" id="KW-0812">Transmembrane</keyword>
<evidence type="ECO:0000256" key="3">
    <source>
        <dbReference type="ARBA" id="ARBA00022989"/>
    </source>
</evidence>
<keyword evidence="6" id="KW-0732">Signal</keyword>
<feature type="domain" description="TMEM205-like" evidence="7">
    <location>
        <begin position="248"/>
        <end position="349"/>
    </location>
</feature>
<dbReference type="Proteomes" id="UP000245207">
    <property type="component" value="Unassembled WGS sequence"/>
</dbReference>
<dbReference type="EMBL" id="PKPP01000532">
    <property type="protein sequence ID" value="PWA91622.1"/>
    <property type="molecule type" value="Genomic_DNA"/>
</dbReference>
<feature type="transmembrane region" description="Helical" evidence="5">
    <location>
        <begin position="243"/>
        <end position="266"/>
    </location>
</feature>
<evidence type="ECO:0000259" key="7">
    <source>
        <dbReference type="Pfam" id="PF13664"/>
    </source>
</evidence>
<sequence>MFVTMMKVFLLYFVVSAPLIGAFWSFPGPHHHETEVVLNHHEKIIIKFDDQLNGGTKVSVTEPDEITPSGNRLFRKCTHRLANAFRCTKNTVSDKTHEVLSDIGNFEKDAKDVVDNAVGKIGEPKETLSEKITETVKSVGENAKSAVKQTIGMVNIGDSSTVGTLKDSVVKIEDWDLVDSPKRIGEDIESNASRKIEQGVEEVKETVDFIKDSTPNELVTQCQNKICDAFYVSLEKIRSVISWFHLFGFSTAYGMGVWVTFFSSFVLRKSLSKQQFGMVLNKINMVYFRGMSYCVGAALLGFLVSQGRKGASSNKMEMFQGLILVCALVMSLINMIFLEPRATKLIVERMNERGETKSEAAEKLKKLNTYSSTLNVSTMVVLTWHLAYLGQLLQARH</sequence>
<keyword evidence="3 5" id="KW-1133">Transmembrane helix</keyword>
<feature type="chain" id="PRO_5015562957" description="TMEM205-like domain-containing protein" evidence="6">
    <location>
        <begin position="23"/>
        <end position="397"/>
    </location>
</feature>
<organism evidence="8 9">
    <name type="scientific">Artemisia annua</name>
    <name type="common">Sweet wormwood</name>
    <dbReference type="NCBI Taxonomy" id="35608"/>
    <lineage>
        <taxon>Eukaryota</taxon>
        <taxon>Viridiplantae</taxon>
        <taxon>Streptophyta</taxon>
        <taxon>Embryophyta</taxon>
        <taxon>Tracheophyta</taxon>
        <taxon>Spermatophyta</taxon>
        <taxon>Magnoliopsida</taxon>
        <taxon>eudicotyledons</taxon>
        <taxon>Gunneridae</taxon>
        <taxon>Pentapetalae</taxon>
        <taxon>asterids</taxon>
        <taxon>campanulids</taxon>
        <taxon>Asterales</taxon>
        <taxon>Asteraceae</taxon>
        <taxon>Asteroideae</taxon>
        <taxon>Anthemideae</taxon>
        <taxon>Artemisiinae</taxon>
        <taxon>Artemisia</taxon>
    </lineage>
</organism>
<keyword evidence="9" id="KW-1185">Reference proteome</keyword>
<gene>
    <name evidence="8" type="ORF">CTI12_AA089180</name>
</gene>
<dbReference type="PANTHER" id="PTHR47652:SF8">
    <property type="entry name" value="DUF4149 DOMAIN-CONTAINING PROTEIN"/>
    <property type="match status" value="1"/>
</dbReference>
<feature type="transmembrane region" description="Helical" evidence="5">
    <location>
        <begin position="318"/>
        <end position="338"/>
    </location>
</feature>
<evidence type="ECO:0000256" key="4">
    <source>
        <dbReference type="ARBA" id="ARBA00023136"/>
    </source>
</evidence>
<dbReference type="PANTHER" id="PTHR47652">
    <property type="entry name" value="MITOCHONDRIAL IMPORT INNER MEMBRANE TRANSLOCASE SUBUNIT TIM44"/>
    <property type="match status" value="1"/>
</dbReference>
<dbReference type="Gene3D" id="1.20.120.20">
    <property type="entry name" value="Apolipoprotein"/>
    <property type="match status" value="1"/>
</dbReference>
<evidence type="ECO:0000313" key="9">
    <source>
        <dbReference type="Proteomes" id="UP000245207"/>
    </source>
</evidence>
<proteinExistence type="predicted"/>
<comment type="caution">
    <text evidence="8">The sequence shown here is derived from an EMBL/GenBank/DDBJ whole genome shotgun (WGS) entry which is preliminary data.</text>
</comment>
<accession>A0A2U1Q103</accession>
<dbReference type="InterPro" id="IPR025423">
    <property type="entry name" value="TMEM205-like"/>
</dbReference>
<comment type="subcellular location">
    <subcellularLocation>
        <location evidence="1">Membrane</location>
    </subcellularLocation>
</comment>
<dbReference type="GO" id="GO:0016020">
    <property type="term" value="C:membrane"/>
    <property type="evidence" value="ECO:0007669"/>
    <property type="project" value="UniProtKB-SubCell"/>
</dbReference>
<evidence type="ECO:0000256" key="5">
    <source>
        <dbReference type="SAM" id="Phobius"/>
    </source>
</evidence>
<evidence type="ECO:0000256" key="6">
    <source>
        <dbReference type="SAM" id="SignalP"/>
    </source>
</evidence>
<dbReference type="OrthoDB" id="1641132at2759"/>
<protein>
    <recommendedName>
        <fullName evidence="7">TMEM205-like domain-containing protein</fullName>
    </recommendedName>
</protein>
<evidence type="ECO:0000256" key="1">
    <source>
        <dbReference type="ARBA" id="ARBA00004370"/>
    </source>
</evidence>
<evidence type="ECO:0000313" key="8">
    <source>
        <dbReference type="EMBL" id="PWA91622.1"/>
    </source>
</evidence>
<keyword evidence="4 5" id="KW-0472">Membrane</keyword>
<evidence type="ECO:0000256" key="2">
    <source>
        <dbReference type="ARBA" id="ARBA00022692"/>
    </source>
</evidence>
<feature type="transmembrane region" description="Helical" evidence="5">
    <location>
        <begin position="286"/>
        <end position="306"/>
    </location>
</feature>
<reference evidence="8 9" key="1">
    <citation type="journal article" date="2018" name="Mol. Plant">
        <title>The genome of Artemisia annua provides insight into the evolution of Asteraceae family and artemisinin biosynthesis.</title>
        <authorList>
            <person name="Shen Q."/>
            <person name="Zhang L."/>
            <person name="Liao Z."/>
            <person name="Wang S."/>
            <person name="Yan T."/>
            <person name="Shi P."/>
            <person name="Liu M."/>
            <person name="Fu X."/>
            <person name="Pan Q."/>
            <person name="Wang Y."/>
            <person name="Lv Z."/>
            <person name="Lu X."/>
            <person name="Zhang F."/>
            <person name="Jiang W."/>
            <person name="Ma Y."/>
            <person name="Chen M."/>
            <person name="Hao X."/>
            <person name="Li L."/>
            <person name="Tang Y."/>
            <person name="Lv G."/>
            <person name="Zhou Y."/>
            <person name="Sun X."/>
            <person name="Brodelius P.E."/>
            <person name="Rose J.K.C."/>
            <person name="Tang K."/>
        </authorList>
    </citation>
    <scope>NUCLEOTIDE SEQUENCE [LARGE SCALE GENOMIC DNA]</scope>
    <source>
        <strain evidence="9">cv. Huhao1</strain>
        <tissue evidence="8">Leaf</tissue>
    </source>
</reference>
<dbReference type="AlphaFoldDB" id="A0A2U1Q103"/>
<dbReference type="Pfam" id="PF13664">
    <property type="entry name" value="DUF4149"/>
    <property type="match status" value="1"/>
</dbReference>